<keyword evidence="11" id="KW-1015">Disulfide bond</keyword>
<evidence type="ECO:0000256" key="4">
    <source>
        <dbReference type="ARBA" id="ARBA00022511"/>
    </source>
</evidence>
<dbReference type="InterPro" id="IPR018154">
    <property type="entry name" value="TLV/ENV_coat_polyprotein"/>
</dbReference>
<evidence type="ECO:0000256" key="11">
    <source>
        <dbReference type="ARBA" id="ARBA00023157"/>
    </source>
</evidence>
<evidence type="ECO:0000256" key="6">
    <source>
        <dbReference type="ARBA" id="ARBA00022692"/>
    </source>
</evidence>
<comment type="subcellular location">
    <subcellularLocation>
        <location evidence="1">Host cell membrane</location>
        <topology evidence="1">Single-pass type I membrane protein</topology>
    </subcellularLocation>
    <subcellularLocation>
        <location evidence="2">Host endomembrane system</location>
        <topology evidence="2">Peripheral membrane protein</topology>
    </subcellularLocation>
    <subcellularLocation>
        <location evidence="3">Virion membrane</location>
        <topology evidence="3">Single-pass type I membrane protein</topology>
    </subcellularLocation>
</comment>
<reference evidence="15" key="1">
    <citation type="submission" date="2019-04" db="EMBL/GenBank/DDBJ databases">
        <title>Genome assembly of Zosterops borbonicus 15179.</title>
        <authorList>
            <person name="Leroy T."/>
            <person name="Anselmetti Y."/>
            <person name="Tilak M.-K."/>
            <person name="Nabholz B."/>
        </authorList>
    </citation>
    <scope>NUCLEOTIDE SEQUENCE</scope>
    <source>
        <strain evidence="15">HGM_15179</strain>
        <tissue evidence="15">Muscle</tissue>
    </source>
</reference>
<evidence type="ECO:0000256" key="12">
    <source>
        <dbReference type="ARBA" id="ARBA00023180"/>
    </source>
</evidence>
<dbReference type="Gene3D" id="1.10.287.210">
    <property type="match status" value="1"/>
</dbReference>
<sequence length="227" mass="25565">MDWVRKNATHHATVQKRDLASLDPDCDSDIVLWSRAKATAVTVFLPWVSIAKAMGELGRLECWVVKQANLTTNALTDLLSDEQITRQATLQNRAAIDYLLLLHEHSCEEFEGLCCFNLSTKAENIKQSIAQIRKMVTDIKKETGGWLDNLFENWGLSSWSGSIVKTVGLIIFILLMISVAFALIKKLLSRLISDSTTPSVHRVSVEEIELQELEEAIRELDAVREEL</sequence>
<dbReference type="SUPFAM" id="SSF58069">
    <property type="entry name" value="Virus ectodomain"/>
    <property type="match status" value="1"/>
</dbReference>
<dbReference type="PANTHER" id="PTHR10424:SF81">
    <property type="entry name" value="ERVV2 PROTEIN"/>
    <property type="match status" value="1"/>
</dbReference>
<dbReference type="OrthoDB" id="9838443at2759"/>
<evidence type="ECO:0000256" key="13">
    <source>
        <dbReference type="ARBA" id="ARBA00023288"/>
    </source>
</evidence>
<keyword evidence="13" id="KW-0449">Lipoprotein</keyword>
<dbReference type="EMBL" id="SWJQ01000007">
    <property type="protein sequence ID" value="TRZ26628.1"/>
    <property type="molecule type" value="Genomic_DNA"/>
</dbReference>
<keyword evidence="16" id="KW-1185">Reference proteome</keyword>
<dbReference type="Proteomes" id="UP000796761">
    <property type="component" value="Unassembled WGS sequence"/>
</dbReference>
<accession>A0A8K1LV18</accession>
<evidence type="ECO:0000313" key="15">
    <source>
        <dbReference type="EMBL" id="TRZ26628.1"/>
    </source>
</evidence>
<comment type="caution">
    <text evidence="15">The sequence shown here is derived from an EMBL/GenBank/DDBJ whole genome shotgun (WGS) entry which is preliminary data.</text>
</comment>
<evidence type="ECO:0000256" key="2">
    <source>
        <dbReference type="ARBA" id="ARBA00004531"/>
    </source>
</evidence>
<protein>
    <recommendedName>
        <fullName evidence="17">Envelope glycoprotein</fullName>
    </recommendedName>
</protein>
<keyword evidence="12" id="KW-0325">Glycoprotein</keyword>
<keyword evidence="10" id="KW-0564">Palmitate</keyword>
<dbReference type="Pfam" id="PF00429">
    <property type="entry name" value="TLV_coat"/>
    <property type="match status" value="1"/>
</dbReference>
<evidence type="ECO:0000256" key="8">
    <source>
        <dbReference type="ARBA" id="ARBA00022989"/>
    </source>
</evidence>
<feature type="transmembrane region" description="Helical" evidence="14">
    <location>
        <begin position="166"/>
        <end position="184"/>
    </location>
</feature>
<evidence type="ECO:0000256" key="5">
    <source>
        <dbReference type="ARBA" id="ARBA00022581"/>
    </source>
</evidence>
<dbReference type="AlphaFoldDB" id="A0A8K1LV18"/>
<evidence type="ECO:0000313" key="16">
    <source>
        <dbReference type="Proteomes" id="UP000796761"/>
    </source>
</evidence>
<evidence type="ECO:0008006" key="17">
    <source>
        <dbReference type="Google" id="ProtNLM"/>
    </source>
</evidence>
<organism evidence="15 16">
    <name type="scientific">Zosterops borbonicus</name>
    <dbReference type="NCBI Taxonomy" id="364589"/>
    <lineage>
        <taxon>Eukaryota</taxon>
        <taxon>Metazoa</taxon>
        <taxon>Chordata</taxon>
        <taxon>Craniata</taxon>
        <taxon>Vertebrata</taxon>
        <taxon>Euteleostomi</taxon>
        <taxon>Archelosauria</taxon>
        <taxon>Archosauria</taxon>
        <taxon>Dinosauria</taxon>
        <taxon>Saurischia</taxon>
        <taxon>Theropoda</taxon>
        <taxon>Coelurosauria</taxon>
        <taxon>Aves</taxon>
        <taxon>Neognathae</taxon>
        <taxon>Neoaves</taxon>
        <taxon>Telluraves</taxon>
        <taxon>Australaves</taxon>
        <taxon>Passeriformes</taxon>
        <taxon>Sylvioidea</taxon>
        <taxon>Zosteropidae</taxon>
        <taxon>Zosterops</taxon>
    </lineage>
</organism>
<name>A0A8K1LV18_9PASS</name>
<keyword evidence="6 14" id="KW-0812">Transmembrane</keyword>
<gene>
    <name evidence="15" type="ORF">HGM15179_000399</name>
</gene>
<evidence type="ECO:0000256" key="9">
    <source>
        <dbReference type="ARBA" id="ARBA00023136"/>
    </source>
</evidence>
<evidence type="ECO:0000256" key="3">
    <source>
        <dbReference type="ARBA" id="ARBA00004563"/>
    </source>
</evidence>
<keyword evidence="9 14" id="KW-0472">Membrane</keyword>
<keyword evidence="5" id="KW-0945">Host-virus interaction</keyword>
<keyword evidence="4" id="KW-1032">Host cell membrane</keyword>
<dbReference type="PANTHER" id="PTHR10424">
    <property type="entry name" value="VIRAL ENVELOPE PROTEIN"/>
    <property type="match status" value="1"/>
</dbReference>
<evidence type="ECO:0000256" key="7">
    <source>
        <dbReference type="ARBA" id="ARBA00022870"/>
    </source>
</evidence>
<keyword evidence="7" id="KW-1043">Host membrane</keyword>
<evidence type="ECO:0000256" key="14">
    <source>
        <dbReference type="SAM" id="Phobius"/>
    </source>
</evidence>
<evidence type="ECO:0000256" key="1">
    <source>
        <dbReference type="ARBA" id="ARBA00004402"/>
    </source>
</evidence>
<proteinExistence type="predicted"/>
<keyword evidence="8 14" id="KW-1133">Transmembrane helix</keyword>
<evidence type="ECO:0000256" key="10">
    <source>
        <dbReference type="ARBA" id="ARBA00023139"/>
    </source>
</evidence>